<dbReference type="RefSeq" id="WP_142112561.1">
    <property type="nucleotide sequence ID" value="NZ_BAAATB010000004.1"/>
</dbReference>
<dbReference type="AlphaFoldDB" id="A0A542SQR4"/>
<evidence type="ECO:0000313" key="1">
    <source>
        <dbReference type="EMBL" id="TQK76944.1"/>
    </source>
</evidence>
<name>A0A542SQR4_9MICO</name>
<gene>
    <name evidence="1" type="ORF">FB389_1647</name>
</gene>
<dbReference type="OrthoDB" id="8779161at2"/>
<sequence length="106" mass="11356">MDTPVELIVTQGCSLCGPAAAVVEKVCAEMAVAWRVIDIAFGRAVTHGDDGEHSQWLAEGELHELRQRWAHSVPVVIVDGAVQGIFTIDVDRLRAALGGGGRRLRA</sequence>
<proteinExistence type="predicted"/>
<dbReference type="Gene3D" id="3.40.30.10">
    <property type="entry name" value="Glutaredoxin"/>
    <property type="match status" value="1"/>
</dbReference>
<organism evidence="1 2">
    <name type="scientific">Rarobacter incanus</name>
    <dbReference type="NCBI Taxonomy" id="153494"/>
    <lineage>
        <taxon>Bacteria</taxon>
        <taxon>Bacillati</taxon>
        <taxon>Actinomycetota</taxon>
        <taxon>Actinomycetes</taxon>
        <taxon>Micrococcales</taxon>
        <taxon>Rarobacteraceae</taxon>
        <taxon>Rarobacter</taxon>
    </lineage>
</organism>
<dbReference type="SUPFAM" id="SSF52833">
    <property type="entry name" value="Thioredoxin-like"/>
    <property type="match status" value="1"/>
</dbReference>
<reference evidence="1 2" key="1">
    <citation type="submission" date="2019-06" db="EMBL/GenBank/DDBJ databases">
        <title>Sequencing the genomes of 1000 actinobacteria strains.</title>
        <authorList>
            <person name="Klenk H.-P."/>
        </authorList>
    </citation>
    <scope>NUCLEOTIDE SEQUENCE [LARGE SCALE GENOMIC DNA]</scope>
    <source>
        <strain evidence="1 2">DSM 10596</strain>
    </source>
</reference>
<evidence type="ECO:0000313" key="2">
    <source>
        <dbReference type="Proteomes" id="UP000316181"/>
    </source>
</evidence>
<dbReference type="EMBL" id="VFNV01000001">
    <property type="protein sequence ID" value="TQK76944.1"/>
    <property type="molecule type" value="Genomic_DNA"/>
</dbReference>
<accession>A0A542SQR4</accession>
<keyword evidence="2" id="KW-1185">Reference proteome</keyword>
<dbReference type="Pfam" id="PF05768">
    <property type="entry name" value="Glrx-like"/>
    <property type="match status" value="1"/>
</dbReference>
<dbReference type="InterPro" id="IPR036249">
    <property type="entry name" value="Thioredoxin-like_sf"/>
</dbReference>
<comment type="caution">
    <text evidence="1">The sequence shown here is derived from an EMBL/GenBank/DDBJ whole genome shotgun (WGS) entry which is preliminary data.</text>
</comment>
<protein>
    <submittedName>
        <fullName evidence="1">Glutaredoxin-like protein DUF836</fullName>
    </submittedName>
</protein>
<dbReference type="InterPro" id="IPR008554">
    <property type="entry name" value="Glutaredoxin-like"/>
</dbReference>
<dbReference type="Proteomes" id="UP000316181">
    <property type="component" value="Unassembled WGS sequence"/>
</dbReference>